<dbReference type="Proteomes" id="UP000018208">
    <property type="component" value="Unassembled WGS sequence"/>
</dbReference>
<evidence type="ECO:0000313" key="1">
    <source>
        <dbReference type="EMBL" id="EST43783.1"/>
    </source>
</evidence>
<name>V6LHK7_9EUKA</name>
<dbReference type="VEuPathDB" id="GiardiaDB:SS50377_20481"/>
<reference evidence="2" key="2">
    <citation type="submission" date="2020-12" db="EMBL/GenBank/DDBJ databases">
        <title>New Spironucleus salmonicida genome in near-complete chromosomes.</title>
        <authorList>
            <person name="Xu F."/>
            <person name="Kurt Z."/>
            <person name="Jimenez-Gonzalez A."/>
            <person name="Astvaldsson A."/>
            <person name="Andersson J.O."/>
            <person name="Svard S.G."/>
        </authorList>
    </citation>
    <scope>NUCLEOTIDE SEQUENCE</scope>
    <source>
        <strain evidence="2">ATCC 50377</strain>
    </source>
</reference>
<dbReference type="AlphaFoldDB" id="V6LHK7"/>
<sequence>MISGSPEMGVDYSDLDFYEDYEPRRQTELSEVEEDIVLPQQRQKQEMEQQQIAYLGTVAEDKKIHRQLSRQLKYLSSGSLMGKMRSNGRSVEDRIAQFLEDEDYEY</sequence>
<evidence type="ECO:0000313" key="3">
    <source>
        <dbReference type="Proteomes" id="UP000018208"/>
    </source>
</evidence>
<keyword evidence="3" id="KW-1185">Reference proteome</keyword>
<organism evidence="1">
    <name type="scientific">Spironucleus salmonicida</name>
    <dbReference type="NCBI Taxonomy" id="348837"/>
    <lineage>
        <taxon>Eukaryota</taxon>
        <taxon>Metamonada</taxon>
        <taxon>Diplomonadida</taxon>
        <taxon>Hexamitidae</taxon>
        <taxon>Hexamitinae</taxon>
        <taxon>Spironucleus</taxon>
    </lineage>
</organism>
<proteinExistence type="predicted"/>
<protein>
    <submittedName>
        <fullName evidence="1">Uncharacterized protein</fullName>
    </submittedName>
</protein>
<reference evidence="1 2" key="1">
    <citation type="journal article" date="2014" name="PLoS Genet.">
        <title>The Genome of Spironucleus salmonicida Highlights a Fish Pathogen Adapted to Fluctuating Environments.</title>
        <authorList>
            <person name="Xu F."/>
            <person name="Jerlstrom-Hultqvist J."/>
            <person name="Einarsson E."/>
            <person name="Astvaldsson A."/>
            <person name="Svard S.G."/>
            <person name="Andersson J.O."/>
        </authorList>
    </citation>
    <scope>NUCLEOTIDE SEQUENCE</scope>
    <source>
        <strain evidence="2">ATCC 50377</strain>
    </source>
</reference>
<evidence type="ECO:0000313" key="2">
    <source>
        <dbReference type="EMBL" id="KAH0577131.1"/>
    </source>
</evidence>
<accession>V6LHK7</accession>
<gene>
    <name evidence="1" type="ORF">SS50377_16400</name>
    <name evidence="2" type="ORF">SS50377_20481</name>
</gene>
<dbReference type="EMBL" id="KI546133">
    <property type="protein sequence ID" value="EST43783.1"/>
    <property type="molecule type" value="Genomic_DNA"/>
</dbReference>
<dbReference type="EMBL" id="AUWU02000001">
    <property type="protein sequence ID" value="KAH0577131.1"/>
    <property type="molecule type" value="Genomic_DNA"/>
</dbReference>